<feature type="compositionally biased region" description="Acidic residues" evidence="6">
    <location>
        <begin position="417"/>
        <end position="429"/>
    </location>
</feature>
<dbReference type="GO" id="GO:0046982">
    <property type="term" value="F:protein heterodimerization activity"/>
    <property type="evidence" value="ECO:0007669"/>
    <property type="project" value="InterPro"/>
</dbReference>
<dbReference type="InterPro" id="IPR051431">
    <property type="entry name" value="TFIID_subunit_9"/>
</dbReference>
<reference evidence="7 8" key="1">
    <citation type="journal article" date="2018" name="BMC Genomics">
        <title>Genomic evidence for intraspecific hybridization in a clonal and extremely halotolerant yeast.</title>
        <authorList>
            <person name="Gostincar C."/>
            <person name="Stajich J.E."/>
            <person name="Zupancic J."/>
            <person name="Zalar P."/>
            <person name="Gunde-Cimerman N."/>
        </authorList>
    </citation>
    <scope>NUCLEOTIDE SEQUENCE [LARGE SCALE GENOMIC DNA]</scope>
    <source>
        <strain evidence="7 8">EXF-6656</strain>
    </source>
</reference>
<evidence type="ECO:0000256" key="2">
    <source>
        <dbReference type="ARBA" id="ARBA00007646"/>
    </source>
</evidence>
<keyword evidence="3" id="KW-0805">Transcription regulation</keyword>
<feature type="region of interest" description="Disordered" evidence="6">
    <location>
        <begin position="91"/>
        <end position="202"/>
    </location>
</feature>
<evidence type="ECO:0000313" key="7">
    <source>
        <dbReference type="EMBL" id="RMX84922.1"/>
    </source>
</evidence>
<dbReference type="OrthoDB" id="341924at2759"/>
<evidence type="ECO:0000256" key="6">
    <source>
        <dbReference type="SAM" id="MobiDB-lite"/>
    </source>
</evidence>
<evidence type="ECO:0000256" key="3">
    <source>
        <dbReference type="ARBA" id="ARBA00023015"/>
    </source>
</evidence>
<dbReference type="GO" id="GO:0051123">
    <property type="term" value="P:RNA polymerase II preinitiation complex assembly"/>
    <property type="evidence" value="ECO:0007669"/>
    <property type="project" value="TreeGrafter"/>
</dbReference>
<feature type="compositionally biased region" description="Gly residues" evidence="6">
    <location>
        <begin position="262"/>
        <end position="277"/>
    </location>
</feature>
<comment type="similarity">
    <text evidence="2">Belongs to the TAF9 family.</text>
</comment>
<dbReference type="EMBL" id="QWIJ01000253">
    <property type="protein sequence ID" value="RMX84922.1"/>
    <property type="molecule type" value="Genomic_DNA"/>
</dbReference>
<dbReference type="PANTHER" id="PTHR48068">
    <property type="entry name" value="TAF9 RNA POLYMERASE II, TATA BOX-BINDING PROTEIN (TBP)-ASSOCIATED FACTOR"/>
    <property type="match status" value="1"/>
</dbReference>
<accession>A0A3M6X2D4</accession>
<dbReference type="GO" id="GO:0016251">
    <property type="term" value="F:RNA polymerase II general transcription initiation factor activity"/>
    <property type="evidence" value="ECO:0007669"/>
    <property type="project" value="TreeGrafter"/>
</dbReference>
<dbReference type="GO" id="GO:0003713">
    <property type="term" value="F:transcription coactivator activity"/>
    <property type="evidence" value="ECO:0007669"/>
    <property type="project" value="TreeGrafter"/>
</dbReference>
<proteinExistence type="inferred from homology"/>
<feature type="compositionally biased region" description="Pro residues" evidence="6">
    <location>
        <begin position="120"/>
        <end position="174"/>
    </location>
</feature>
<evidence type="ECO:0000256" key="4">
    <source>
        <dbReference type="ARBA" id="ARBA00023163"/>
    </source>
</evidence>
<dbReference type="AlphaFoldDB" id="A0A3M6X2D4"/>
<evidence type="ECO:0000313" key="8">
    <source>
        <dbReference type="Proteomes" id="UP000281245"/>
    </source>
</evidence>
<dbReference type="GO" id="GO:0000124">
    <property type="term" value="C:SAGA complex"/>
    <property type="evidence" value="ECO:0007669"/>
    <property type="project" value="TreeGrafter"/>
</dbReference>
<dbReference type="PANTHER" id="PTHR48068:SF4">
    <property type="entry name" value="TATA-BOX BINDING PROTEIN ASSOCIATED FACTOR 9"/>
    <property type="match status" value="1"/>
</dbReference>
<evidence type="ECO:0000256" key="1">
    <source>
        <dbReference type="ARBA" id="ARBA00004123"/>
    </source>
</evidence>
<dbReference type="InterPro" id="IPR003162">
    <property type="entry name" value="TFIID-31"/>
</dbReference>
<evidence type="ECO:0008006" key="9">
    <source>
        <dbReference type="Google" id="ProtNLM"/>
    </source>
</evidence>
<comment type="caution">
    <text evidence="7">The sequence shown here is derived from an EMBL/GenBank/DDBJ whole genome shotgun (WGS) entry which is preliminary data.</text>
</comment>
<comment type="subcellular location">
    <subcellularLocation>
        <location evidence="1">Nucleus</location>
    </subcellularLocation>
</comment>
<keyword evidence="4" id="KW-0804">Transcription</keyword>
<dbReference type="CDD" id="cd07979">
    <property type="entry name" value="HFD_TAF9"/>
    <property type="match status" value="1"/>
</dbReference>
<dbReference type="Pfam" id="PF02291">
    <property type="entry name" value="TFIID-31kDa"/>
    <property type="match status" value="1"/>
</dbReference>
<gene>
    <name evidence="7" type="ORF">D0869_04210</name>
</gene>
<protein>
    <recommendedName>
        <fullName evidence="9">Transcription initiation factor TFIID subunit 9</fullName>
    </recommendedName>
</protein>
<feature type="compositionally biased region" description="Basic and acidic residues" evidence="6">
    <location>
        <begin position="376"/>
        <end position="397"/>
    </location>
</feature>
<dbReference type="GO" id="GO:0005669">
    <property type="term" value="C:transcription factor TFIID complex"/>
    <property type="evidence" value="ECO:0007669"/>
    <property type="project" value="TreeGrafter"/>
</dbReference>
<dbReference type="InterPro" id="IPR009072">
    <property type="entry name" value="Histone-fold"/>
</dbReference>
<organism evidence="7 8">
    <name type="scientific">Hortaea werneckii</name>
    <name type="common">Black yeast</name>
    <name type="synonym">Cladosporium werneckii</name>
    <dbReference type="NCBI Taxonomy" id="91943"/>
    <lineage>
        <taxon>Eukaryota</taxon>
        <taxon>Fungi</taxon>
        <taxon>Dikarya</taxon>
        <taxon>Ascomycota</taxon>
        <taxon>Pezizomycotina</taxon>
        <taxon>Dothideomycetes</taxon>
        <taxon>Dothideomycetidae</taxon>
        <taxon>Mycosphaerellales</taxon>
        <taxon>Teratosphaeriaceae</taxon>
        <taxon>Hortaea</taxon>
    </lineage>
</organism>
<sequence>MERAKTRDDCMCLRRSLSHAGKMWLVSSLHYSNRLDQLRSSPQIVSPAGVAGELGPNSVSIPLRGQSSLLRQQPRGTRQVHVYSSLDTVTYRDAPSSSSKRIATLRASPRDHATMVSPGPAAPAPAAAPPALPNGHPSTPPPSDTAPSNPQPASQPQPQPPQPQQPSVQPPPQPSQQQQQQPHQPPDPEVPLTSLQTDDTAKKPRDMKLIHLVLHAQGISSYQERVPLQLLDFAYRYTSTTLSDALRLSADGYAGAPERTGGRGGGKGGAGGAGADAGGEGITVQSLRQAIASRSGVEGSWRGYLPKEFMLEQAEERNRLALPKVQRAGGGVQLPPEKYCLTGSAWNLKEEWESEGEEEGEKREDGKPLTNGNGHGHGESARRIRGSEDGEDEKMGGMEDMQGGDEDEEGMGRMEDVFGEEGGDTQMEE</sequence>
<feature type="region of interest" description="Disordered" evidence="6">
    <location>
        <begin position="351"/>
        <end position="429"/>
    </location>
</feature>
<dbReference type="VEuPathDB" id="FungiDB:BTJ68_10649"/>
<dbReference type="Gene3D" id="1.10.20.10">
    <property type="entry name" value="Histone, subunit A"/>
    <property type="match status" value="1"/>
</dbReference>
<name>A0A3M6X2D4_HORWE</name>
<feature type="region of interest" description="Disordered" evidence="6">
    <location>
        <begin position="257"/>
        <end position="277"/>
    </location>
</feature>
<dbReference type="Proteomes" id="UP000281245">
    <property type="component" value="Unassembled WGS sequence"/>
</dbReference>
<evidence type="ECO:0000256" key="5">
    <source>
        <dbReference type="ARBA" id="ARBA00023242"/>
    </source>
</evidence>
<keyword evidence="5" id="KW-0539">Nucleus</keyword>